<evidence type="ECO:0000256" key="1">
    <source>
        <dbReference type="ARBA" id="ARBA00006217"/>
    </source>
</evidence>
<dbReference type="Gene3D" id="3.40.1050.10">
    <property type="entry name" value="Carbonic anhydrase"/>
    <property type="match status" value="1"/>
</dbReference>
<dbReference type="InterPro" id="IPR036874">
    <property type="entry name" value="Carbonic_anhydrase_sf"/>
</dbReference>
<reference evidence="9" key="1">
    <citation type="submission" date="2020-01" db="EMBL/GenBank/DDBJ databases">
        <authorList>
            <consortium name="DOE Joint Genome Institute"/>
            <person name="Haridas S."/>
            <person name="Albert R."/>
            <person name="Binder M."/>
            <person name="Bloem J."/>
            <person name="Labutti K."/>
            <person name="Salamov A."/>
            <person name="Andreopoulos B."/>
            <person name="Baker S.E."/>
            <person name="Barry K."/>
            <person name="Bills G."/>
            <person name="Bluhm B.H."/>
            <person name="Cannon C."/>
            <person name="Castanera R."/>
            <person name="Culley D.E."/>
            <person name="Daum C."/>
            <person name="Ezra D."/>
            <person name="Gonzalez J.B."/>
            <person name="Henrissat B."/>
            <person name="Kuo A."/>
            <person name="Liang C."/>
            <person name="Lipzen A."/>
            <person name="Lutzoni F."/>
            <person name="Magnuson J."/>
            <person name="Mondo S."/>
            <person name="Nolan M."/>
            <person name="Ohm R."/>
            <person name="Pangilinan J."/>
            <person name="Park H.-J."/>
            <person name="Ramirez L."/>
            <person name="Alfaro M."/>
            <person name="Sun H."/>
            <person name="Tritt A."/>
            <person name="Yoshinaga Y."/>
            <person name="Zwiers L.-H."/>
            <person name="Turgeon B.G."/>
            <person name="Goodwin S.B."/>
            <person name="Spatafora J.W."/>
            <person name="Crous P.W."/>
            <person name="Grigoriev I.V."/>
        </authorList>
    </citation>
    <scope>NUCLEOTIDE SEQUENCE</scope>
    <source>
        <strain evidence="9">IPT5</strain>
    </source>
</reference>
<proteinExistence type="inferred from homology"/>
<dbReference type="PANTHER" id="PTHR11002">
    <property type="entry name" value="CARBONIC ANHYDRASE"/>
    <property type="match status" value="1"/>
</dbReference>
<evidence type="ECO:0000256" key="8">
    <source>
        <dbReference type="RuleBase" id="RU003956"/>
    </source>
</evidence>
<dbReference type="InterPro" id="IPR001765">
    <property type="entry name" value="Carbonic_anhydrase"/>
</dbReference>
<dbReference type="GO" id="GO:0071244">
    <property type="term" value="P:cellular response to carbon dioxide"/>
    <property type="evidence" value="ECO:0007669"/>
    <property type="project" value="TreeGrafter"/>
</dbReference>
<dbReference type="GO" id="GO:0005737">
    <property type="term" value="C:cytoplasm"/>
    <property type="evidence" value="ECO:0007669"/>
    <property type="project" value="TreeGrafter"/>
</dbReference>
<dbReference type="Pfam" id="PF00484">
    <property type="entry name" value="Pro_CA"/>
    <property type="match status" value="1"/>
</dbReference>
<dbReference type="PANTHER" id="PTHR11002:SF76">
    <property type="entry name" value="CARBONIC ANHYDRASE"/>
    <property type="match status" value="1"/>
</dbReference>
<keyword evidence="10" id="KW-1185">Reference proteome</keyword>
<evidence type="ECO:0000256" key="7">
    <source>
        <dbReference type="PIRSR" id="PIRSR601765-1"/>
    </source>
</evidence>
<evidence type="ECO:0000256" key="3">
    <source>
        <dbReference type="ARBA" id="ARBA00022723"/>
    </source>
</evidence>
<sequence>FTDVLEHLVQGNKDYVHLTEPSEFVALAQGQTPQILWIGSADSRIPETTVCHCKPGEIFVHHNIANTFHAHDFNVASDVEYTVMFLEVEKIVVCGHTQCGGVFAALSDHDLGQTLNPWLHPIRVLRRTHILEQTELPNGDARSAHPVILNVQNSSSVVEGFPMVEKAICELTLTSHGLICDIRVGKLRIVN</sequence>
<comment type="cofactor">
    <cofactor evidence="7">
        <name>Zn(2+)</name>
        <dbReference type="ChEBI" id="CHEBI:29105"/>
    </cofactor>
    <text evidence="7">Binds 1 zinc ion per subunit.</text>
</comment>
<protein>
    <recommendedName>
        <fullName evidence="2 8">Carbonic anhydrase</fullName>
        <ecNumber evidence="2 8">4.2.1.1</ecNumber>
    </recommendedName>
    <alternativeName>
        <fullName evidence="8">Carbonate dehydratase</fullName>
    </alternativeName>
</protein>
<evidence type="ECO:0000313" key="9">
    <source>
        <dbReference type="EMBL" id="KAF2853341.1"/>
    </source>
</evidence>
<organism evidence="9 10">
    <name type="scientific">Plenodomus tracheiphilus IPT5</name>
    <dbReference type="NCBI Taxonomy" id="1408161"/>
    <lineage>
        <taxon>Eukaryota</taxon>
        <taxon>Fungi</taxon>
        <taxon>Dikarya</taxon>
        <taxon>Ascomycota</taxon>
        <taxon>Pezizomycotina</taxon>
        <taxon>Dothideomycetes</taxon>
        <taxon>Pleosporomycetidae</taxon>
        <taxon>Pleosporales</taxon>
        <taxon>Pleosporineae</taxon>
        <taxon>Leptosphaeriaceae</taxon>
        <taxon>Plenodomus</taxon>
    </lineage>
</organism>
<name>A0A6A7BCU4_9PLEO</name>
<comment type="catalytic activity">
    <reaction evidence="6 8">
        <text>hydrogencarbonate + H(+) = CO2 + H2O</text>
        <dbReference type="Rhea" id="RHEA:10748"/>
        <dbReference type="ChEBI" id="CHEBI:15377"/>
        <dbReference type="ChEBI" id="CHEBI:15378"/>
        <dbReference type="ChEBI" id="CHEBI:16526"/>
        <dbReference type="ChEBI" id="CHEBI:17544"/>
        <dbReference type="EC" id="4.2.1.1"/>
    </reaction>
</comment>
<evidence type="ECO:0000256" key="6">
    <source>
        <dbReference type="ARBA" id="ARBA00048348"/>
    </source>
</evidence>
<comment type="function">
    <text evidence="8">Reversible hydration of carbon dioxide.</text>
</comment>
<keyword evidence="5 8" id="KW-0456">Lyase</keyword>
<dbReference type="SMART" id="SM00947">
    <property type="entry name" value="Pro_CA"/>
    <property type="match status" value="1"/>
</dbReference>
<dbReference type="GO" id="GO:0008270">
    <property type="term" value="F:zinc ion binding"/>
    <property type="evidence" value="ECO:0007669"/>
    <property type="project" value="UniProtKB-UniRule"/>
</dbReference>
<evidence type="ECO:0000256" key="5">
    <source>
        <dbReference type="ARBA" id="ARBA00023239"/>
    </source>
</evidence>
<evidence type="ECO:0000256" key="4">
    <source>
        <dbReference type="ARBA" id="ARBA00022833"/>
    </source>
</evidence>
<dbReference type="GO" id="GO:0004089">
    <property type="term" value="F:carbonate dehydratase activity"/>
    <property type="evidence" value="ECO:0007669"/>
    <property type="project" value="UniProtKB-UniRule"/>
</dbReference>
<dbReference type="Proteomes" id="UP000799423">
    <property type="component" value="Unassembled WGS sequence"/>
</dbReference>
<feature type="non-terminal residue" evidence="9">
    <location>
        <position position="1"/>
    </location>
</feature>
<keyword evidence="4 7" id="KW-0862">Zinc</keyword>
<evidence type="ECO:0000313" key="10">
    <source>
        <dbReference type="Proteomes" id="UP000799423"/>
    </source>
</evidence>
<feature type="binding site" evidence="7">
    <location>
        <position position="42"/>
    </location>
    <ligand>
        <name>Zn(2+)</name>
        <dbReference type="ChEBI" id="CHEBI:29105"/>
    </ligand>
</feature>
<dbReference type="EMBL" id="MU006296">
    <property type="protein sequence ID" value="KAF2853341.1"/>
    <property type="molecule type" value="Genomic_DNA"/>
</dbReference>
<keyword evidence="3 7" id="KW-0479">Metal-binding</keyword>
<dbReference type="SUPFAM" id="SSF53056">
    <property type="entry name" value="beta-carbonic anhydrase, cab"/>
    <property type="match status" value="1"/>
</dbReference>
<comment type="similarity">
    <text evidence="1 8">Belongs to the beta-class carbonic anhydrase family.</text>
</comment>
<evidence type="ECO:0000256" key="2">
    <source>
        <dbReference type="ARBA" id="ARBA00012925"/>
    </source>
</evidence>
<feature type="binding site" evidence="7">
    <location>
        <position position="96"/>
    </location>
    <ligand>
        <name>Zn(2+)</name>
        <dbReference type="ChEBI" id="CHEBI:29105"/>
    </ligand>
</feature>
<accession>A0A6A7BCU4</accession>
<feature type="binding site" evidence="7">
    <location>
        <position position="99"/>
    </location>
    <ligand>
        <name>Zn(2+)</name>
        <dbReference type="ChEBI" id="CHEBI:29105"/>
    </ligand>
</feature>
<dbReference type="OrthoDB" id="10248475at2759"/>
<dbReference type="GO" id="GO:0034599">
    <property type="term" value="P:cellular response to oxidative stress"/>
    <property type="evidence" value="ECO:0007669"/>
    <property type="project" value="TreeGrafter"/>
</dbReference>
<gene>
    <name evidence="9" type="ORF">T440DRAFT_390821</name>
</gene>
<dbReference type="AlphaFoldDB" id="A0A6A7BCU4"/>
<dbReference type="EC" id="4.2.1.1" evidence="2 8"/>